<keyword evidence="3" id="KW-1185">Reference proteome</keyword>
<dbReference type="Pfam" id="PF07969">
    <property type="entry name" value="Amidohydro_3"/>
    <property type="match status" value="1"/>
</dbReference>
<dbReference type="SUPFAM" id="SSF51338">
    <property type="entry name" value="Composite domain of metallo-dependent hydrolases"/>
    <property type="match status" value="1"/>
</dbReference>
<accession>A0ABS1M720</accession>
<dbReference type="InterPro" id="IPR011059">
    <property type="entry name" value="Metal-dep_hydrolase_composite"/>
</dbReference>
<dbReference type="CDD" id="cd01300">
    <property type="entry name" value="YtcJ_like"/>
    <property type="match status" value="1"/>
</dbReference>
<dbReference type="RefSeq" id="WP_201948981.1">
    <property type="nucleotide sequence ID" value="NZ_JAERRJ010000007.1"/>
</dbReference>
<name>A0ABS1M720_9NOCA</name>
<feature type="domain" description="Amidohydrolase 3" evidence="1">
    <location>
        <begin position="35"/>
        <end position="524"/>
    </location>
</feature>
<evidence type="ECO:0000313" key="2">
    <source>
        <dbReference type="EMBL" id="MBL1076381.1"/>
    </source>
</evidence>
<dbReference type="PANTHER" id="PTHR22642:SF2">
    <property type="entry name" value="PROTEIN LONG AFTER FAR-RED 3"/>
    <property type="match status" value="1"/>
</dbReference>
<dbReference type="Proteomes" id="UP000602198">
    <property type="component" value="Unassembled WGS sequence"/>
</dbReference>
<dbReference type="Gene3D" id="3.20.20.140">
    <property type="entry name" value="Metal-dependent hydrolases"/>
    <property type="match status" value="1"/>
</dbReference>
<dbReference type="InterPro" id="IPR033932">
    <property type="entry name" value="YtcJ-like"/>
</dbReference>
<dbReference type="EMBL" id="JAERRJ010000007">
    <property type="protein sequence ID" value="MBL1076381.1"/>
    <property type="molecule type" value="Genomic_DNA"/>
</dbReference>
<evidence type="ECO:0000259" key="1">
    <source>
        <dbReference type="Pfam" id="PF07969"/>
    </source>
</evidence>
<reference evidence="2 3" key="1">
    <citation type="submission" date="2021-01" db="EMBL/GenBank/DDBJ databases">
        <title>WGS of actinomycetes isolated from Thailand.</title>
        <authorList>
            <person name="Thawai C."/>
        </authorList>
    </citation>
    <scope>NUCLEOTIDE SEQUENCE [LARGE SCALE GENOMIC DNA]</scope>
    <source>
        <strain evidence="2 3">LPG 2</strain>
    </source>
</reference>
<dbReference type="PANTHER" id="PTHR22642">
    <property type="entry name" value="IMIDAZOLONEPROPIONASE"/>
    <property type="match status" value="1"/>
</dbReference>
<organism evidence="2 3">
    <name type="scientific">Nocardia acididurans</name>
    <dbReference type="NCBI Taxonomy" id="2802282"/>
    <lineage>
        <taxon>Bacteria</taxon>
        <taxon>Bacillati</taxon>
        <taxon>Actinomycetota</taxon>
        <taxon>Actinomycetes</taxon>
        <taxon>Mycobacteriales</taxon>
        <taxon>Nocardiaceae</taxon>
        <taxon>Nocardia</taxon>
    </lineage>
</organism>
<gene>
    <name evidence="2" type="ORF">JK358_18450</name>
</gene>
<dbReference type="InterPro" id="IPR013108">
    <property type="entry name" value="Amidohydro_3"/>
</dbReference>
<dbReference type="Gene3D" id="3.10.310.70">
    <property type="match status" value="1"/>
</dbReference>
<dbReference type="Gene3D" id="2.30.40.10">
    <property type="entry name" value="Urease, subunit C, domain 1"/>
    <property type="match status" value="1"/>
</dbReference>
<protein>
    <submittedName>
        <fullName evidence="2">Amidohydrolase</fullName>
    </submittedName>
</protein>
<evidence type="ECO:0000313" key="3">
    <source>
        <dbReference type="Proteomes" id="UP000602198"/>
    </source>
</evidence>
<proteinExistence type="predicted"/>
<sequence length="529" mass="55716">MAGGDAPEAVAVHGDRIVAVGARSDCDRVLGGVDQVVDLDGACLTPGFVDPHCHPLMHGQVCSWVDCSPQRAPDIAAMIKLLRAAAAGQPPDTPVRGFGYEPGRLSEGRHPTCLELDQVADDREVYVMNVSGHGGVVNSYVLQRNSVSADTADPPGGRLGRFPDGSPNGEMWDSACDLITGADGVKLGPHAPNFHLDDDPDTLVDNVLTAQHDFLSHGVTCVADTQVTRRELSTYQRARDSGRLVLRVSGYIISSFLPEMLALGLGGALGDDRLQINGVKVYVDGCFGGCTCYLPEGYAHDPHRHGQLYHTPDELTALIGSIHRAGLQVAIHAQSGAAIGLALDAIAAAVTVYGPRRGAPHRIEHVALPAHSHLRRMRELGVWGVLQPADVHLTGDWVRGIVGDQGEGYGPAGWLAGSGVGYALSSDAPVCPPNPMLAVASAAHRTTIGGATLGDPDMRLDVAAGLAAHTRHGAEVLGRQQDVGAIRPGMYADFAVLESDPLHTPLTTLADLAVTQTWIGGRRVWSRDS</sequence>
<dbReference type="InterPro" id="IPR032466">
    <property type="entry name" value="Metal_Hydrolase"/>
</dbReference>
<dbReference type="SUPFAM" id="SSF51556">
    <property type="entry name" value="Metallo-dependent hydrolases"/>
    <property type="match status" value="1"/>
</dbReference>
<comment type="caution">
    <text evidence="2">The sequence shown here is derived from an EMBL/GenBank/DDBJ whole genome shotgun (WGS) entry which is preliminary data.</text>
</comment>